<reference evidence="10" key="1">
    <citation type="submission" date="2025-08" db="UniProtKB">
        <authorList>
            <consortium name="Ensembl"/>
        </authorList>
    </citation>
    <scope>IDENTIFICATION</scope>
</reference>
<feature type="compositionally biased region" description="Basic and acidic residues" evidence="8">
    <location>
        <begin position="462"/>
        <end position="473"/>
    </location>
</feature>
<dbReference type="GO" id="GO:0034451">
    <property type="term" value="C:centriolar satellite"/>
    <property type="evidence" value="ECO:0007669"/>
    <property type="project" value="Ensembl"/>
</dbReference>
<gene>
    <name evidence="10" type="primary">TACC3</name>
</gene>
<comment type="subcellular location">
    <subcellularLocation>
        <location evidence="1">Cytoplasm</location>
        <location evidence="1">Cytoskeleton</location>
    </subcellularLocation>
</comment>
<dbReference type="GO" id="GO:0072686">
    <property type="term" value="C:mitotic spindle"/>
    <property type="evidence" value="ECO:0007669"/>
    <property type="project" value="Ensembl"/>
</dbReference>
<dbReference type="GO" id="GO:0007097">
    <property type="term" value="P:nuclear migration"/>
    <property type="evidence" value="ECO:0007669"/>
    <property type="project" value="TreeGrafter"/>
</dbReference>
<feature type="coiled-coil region" evidence="7">
    <location>
        <begin position="635"/>
        <end position="669"/>
    </location>
</feature>
<keyword evidence="3" id="KW-0963">Cytoplasm</keyword>
<feature type="compositionally biased region" description="Polar residues" evidence="8">
    <location>
        <begin position="524"/>
        <end position="534"/>
    </location>
</feature>
<evidence type="ECO:0000313" key="11">
    <source>
        <dbReference type="Proteomes" id="UP000694391"/>
    </source>
</evidence>
<dbReference type="GO" id="GO:0007052">
    <property type="term" value="P:mitotic spindle organization"/>
    <property type="evidence" value="ECO:0007669"/>
    <property type="project" value="InterPro"/>
</dbReference>
<accession>A0A8C0KH18</accession>
<sequence length="841" mass="90746">MSLQICNDENVTGDKSTENHEFLFSSPELTGRLSVLRLSQKENVPPKSVVKAMKVTFQTPLRDPQTHRILSPGMSSKLEAPFALEDAFGLENSPQNRIQKENQQLTKEVDLKMTNGILQKPMMTNANPPPGDVRAVSEDRRHSSGPTSTHLASLDPSSSPQMPESLENQVASLGQTSVSPEQALEESVRSYFLEKSIISTSEILEDSSQMAPQDRTEDPHRAARENSNQVPASSSGATWPPGTQPTEACAEGPFADLPGKAPASPEDPFGPRNTILASPLKARGAPSPSPQKEEADDQRVSSWSNRPIRLEFDFSDNATSKRELGERPSLKPPSGVSEARQENAPKEADEEPIPLLRGSYNLDWNKLDDPDFNPFEGGREAQPPESPQSRPAGPMAKKLHAGPEATGYSPLSQQVPTASAEDAHEVQTAAGTPGTEGAAERAGASAPAGSLGGPPQDPEPASDPKEECFRDPTEVLGTGAEVDYLEQFGSSLFKESALRKQSLYLKFDPLLKDSPRRPVPVAPETNSTQDSTQDMAAPPSGSPTEAKLVELDFLGAPDAPVLDPPPCVFGPGGPLLPLGSIVDVLQYTQKDMDAAVEAMREENSLLRSRCDTLHAKNLEMGKIMDGFEGIVYQAMEEAQKQKELAKAEIQKILKEKDQLAADLSSMEKSFSDLFKRFEKQKEVIEGYHTVGGAGWACARRPAEGPRGGEGLAPKPACLVSSPWWGLQAALSPGRPRSLALGCAQGRGRFLSIKGRAARAVGPGLEMEPQQAEQVPSGGRPGPHTPQWSRHMHPQESGHTWGDLAQVDAFWGHSRTRAPLRLTISSSGRGGRLKELVSTQRT</sequence>
<dbReference type="PANTHER" id="PTHR13924">
    <property type="entry name" value="TRANSFORMING ACIDIC COILED-COIL CONTAINING PROTEIN 1/2"/>
    <property type="match status" value="1"/>
</dbReference>
<dbReference type="Proteomes" id="UP000694391">
    <property type="component" value="Unplaced"/>
</dbReference>
<dbReference type="InterPro" id="IPR007707">
    <property type="entry name" value="TACC_C"/>
</dbReference>
<keyword evidence="11" id="KW-1185">Reference proteome</keyword>
<evidence type="ECO:0000256" key="1">
    <source>
        <dbReference type="ARBA" id="ARBA00004245"/>
    </source>
</evidence>
<dbReference type="GO" id="GO:0036064">
    <property type="term" value="C:ciliary basal body"/>
    <property type="evidence" value="ECO:0007669"/>
    <property type="project" value="Ensembl"/>
</dbReference>
<dbReference type="Ensembl" id="ENSCAFT00020017841.1">
    <property type="protein sequence ID" value="ENSCAFP00020015356.1"/>
    <property type="gene ID" value="ENSCAFG00020012340.1"/>
</dbReference>
<feature type="region of interest" description="Disordered" evidence="8">
    <location>
        <begin position="118"/>
        <end position="164"/>
    </location>
</feature>
<evidence type="ECO:0000256" key="5">
    <source>
        <dbReference type="ARBA" id="ARBA00023054"/>
    </source>
</evidence>
<protein>
    <submittedName>
        <fullName evidence="10">Transforming acidic coiled-coil containing protein 3</fullName>
    </submittedName>
</protein>
<keyword evidence="6" id="KW-0206">Cytoskeleton</keyword>
<feature type="compositionally biased region" description="Basic and acidic residues" evidence="8">
    <location>
        <begin position="214"/>
        <end position="224"/>
    </location>
</feature>
<dbReference type="InterPro" id="IPR039915">
    <property type="entry name" value="TACC"/>
</dbReference>
<evidence type="ECO:0000259" key="9">
    <source>
        <dbReference type="Pfam" id="PF05010"/>
    </source>
</evidence>
<dbReference type="GO" id="GO:0005794">
    <property type="term" value="C:Golgi apparatus"/>
    <property type="evidence" value="ECO:0007669"/>
    <property type="project" value="Ensembl"/>
</dbReference>
<dbReference type="GO" id="GO:0060236">
    <property type="term" value="P:regulation of mitotic spindle organization"/>
    <property type="evidence" value="ECO:0007669"/>
    <property type="project" value="Ensembl"/>
</dbReference>
<name>A0A8C0KH18_CANLU</name>
<evidence type="ECO:0000256" key="2">
    <source>
        <dbReference type="ARBA" id="ARBA00009423"/>
    </source>
</evidence>
<reference evidence="10" key="2">
    <citation type="submission" date="2025-09" db="UniProtKB">
        <authorList>
            <consortium name="Ensembl"/>
        </authorList>
    </citation>
    <scope>IDENTIFICATION</scope>
</reference>
<dbReference type="Pfam" id="PF05010">
    <property type="entry name" value="TACC_C"/>
    <property type="match status" value="1"/>
</dbReference>
<feature type="compositionally biased region" description="Basic and acidic residues" evidence="8">
    <location>
        <begin position="319"/>
        <end position="329"/>
    </location>
</feature>
<dbReference type="Pfam" id="PF25777">
    <property type="entry name" value="Aurora-A_bind_TACC3"/>
    <property type="match status" value="1"/>
</dbReference>
<dbReference type="GO" id="GO:0021987">
    <property type="term" value="P:cerebral cortex development"/>
    <property type="evidence" value="ECO:0007669"/>
    <property type="project" value="TreeGrafter"/>
</dbReference>
<comment type="similarity">
    <text evidence="2">Belongs to the TACC family.</text>
</comment>
<feature type="compositionally biased region" description="Polar residues" evidence="8">
    <location>
        <begin position="225"/>
        <end position="237"/>
    </location>
</feature>
<evidence type="ECO:0000313" key="10">
    <source>
        <dbReference type="Ensembl" id="ENSCAFP00020015356.1"/>
    </source>
</evidence>
<feature type="compositionally biased region" description="Low complexity" evidence="8">
    <location>
        <begin position="429"/>
        <end position="449"/>
    </location>
</feature>
<dbReference type="GeneTree" id="ENSGT00940000158858"/>
<dbReference type="PANTHER" id="PTHR13924:SF4">
    <property type="entry name" value="TRANSFORMING ACIDIC COILED-COIL-CONTAINING PROTEIN 3"/>
    <property type="match status" value="1"/>
</dbReference>
<evidence type="ECO:0000256" key="6">
    <source>
        <dbReference type="ARBA" id="ARBA00023212"/>
    </source>
</evidence>
<evidence type="ECO:0000256" key="7">
    <source>
        <dbReference type="SAM" id="Coils"/>
    </source>
</evidence>
<evidence type="ECO:0000256" key="8">
    <source>
        <dbReference type="SAM" id="MobiDB-lite"/>
    </source>
</evidence>
<feature type="compositionally biased region" description="Polar residues" evidence="8">
    <location>
        <begin position="144"/>
        <end position="164"/>
    </location>
</feature>
<dbReference type="GO" id="GO:0005829">
    <property type="term" value="C:cytosol"/>
    <property type="evidence" value="ECO:0007669"/>
    <property type="project" value="Ensembl"/>
</dbReference>
<feature type="region of interest" description="Disordered" evidence="8">
    <location>
        <begin position="203"/>
        <end position="475"/>
    </location>
</feature>
<organism evidence="10 11">
    <name type="scientific">Canis lupus dingo</name>
    <name type="common">dingo</name>
    <dbReference type="NCBI Taxonomy" id="286419"/>
    <lineage>
        <taxon>Eukaryota</taxon>
        <taxon>Metazoa</taxon>
        <taxon>Chordata</taxon>
        <taxon>Craniata</taxon>
        <taxon>Vertebrata</taxon>
        <taxon>Euteleostomi</taxon>
        <taxon>Mammalia</taxon>
        <taxon>Eutheria</taxon>
        <taxon>Laurasiatheria</taxon>
        <taxon>Carnivora</taxon>
        <taxon>Caniformia</taxon>
        <taxon>Canidae</taxon>
        <taxon>Canis</taxon>
    </lineage>
</organism>
<feature type="region of interest" description="Disordered" evidence="8">
    <location>
        <begin position="763"/>
        <end position="798"/>
    </location>
</feature>
<dbReference type="InterPro" id="IPR057663">
    <property type="entry name" value="TACC3_Aurora-A_bind"/>
</dbReference>
<keyword evidence="4" id="KW-0597">Phosphoprotein</keyword>
<dbReference type="GO" id="GO:0007091">
    <property type="term" value="P:metaphase/anaphase transition of mitotic cell cycle"/>
    <property type="evidence" value="ECO:0007669"/>
    <property type="project" value="Ensembl"/>
</dbReference>
<keyword evidence="5 7" id="KW-0175">Coiled coil</keyword>
<evidence type="ECO:0000256" key="3">
    <source>
        <dbReference type="ARBA" id="ARBA00022490"/>
    </source>
</evidence>
<proteinExistence type="inferred from homology"/>
<feature type="region of interest" description="Disordered" evidence="8">
    <location>
        <begin position="513"/>
        <end position="544"/>
    </location>
</feature>
<feature type="domain" description="Transforming acidic coiled-coil-containing protein C-terminal" evidence="9">
    <location>
        <begin position="587"/>
        <end position="689"/>
    </location>
</feature>
<evidence type="ECO:0000256" key="4">
    <source>
        <dbReference type="ARBA" id="ARBA00022553"/>
    </source>
</evidence>
<dbReference type="AlphaFoldDB" id="A0A8C0KH18"/>